<organism evidence="1 2">
    <name type="scientific">Zopfia rhizophila CBS 207.26</name>
    <dbReference type="NCBI Taxonomy" id="1314779"/>
    <lineage>
        <taxon>Eukaryota</taxon>
        <taxon>Fungi</taxon>
        <taxon>Dikarya</taxon>
        <taxon>Ascomycota</taxon>
        <taxon>Pezizomycotina</taxon>
        <taxon>Dothideomycetes</taxon>
        <taxon>Dothideomycetes incertae sedis</taxon>
        <taxon>Zopfiaceae</taxon>
        <taxon>Zopfia</taxon>
    </lineage>
</organism>
<sequence length="114" mass="13362">MPSESYPVYQRPQRVRLLYRELKPDENRGSRTLPQLVTTLIPVWVLFQHWAVEVGERGNAHRFELEYYSDGSKLRVTRPGDPDPNRASYEEFPYGHRHIWGGKTSKSLKEIPVP</sequence>
<dbReference type="Proteomes" id="UP000800200">
    <property type="component" value="Unassembled WGS sequence"/>
</dbReference>
<dbReference type="AlphaFoldDB" id="A0A6A6EPC3"/>
<evidence type="ECO:0000313" key="1">
    <source>
        <dbReference type="EMBL" id="KAF2191756.1"/>
    </source>
</evidence>
<reference evidence="1" key="1">
    <citation type="journal article" date="2020" name="Stud. Mycol.">
        <title>101 Dothideomycetes genomes: a test case for predicting lifestyles and emergence of pathogens.</title>
        <authorList>
            <person name="Haridas S."/>
            <person name="Albert R."/>
            <person name="Binder M."/>
            <person name="Bloem J."/>
            <person name="Labutti K."/>
            <person name="Salamov A."/>
            <person name="Andreopoulos B."/>
            <person name="Baker S."/>
            <person name="Barry K."/>
            <person name="Bills G."/>
            <person name="Bluhm B."/>
            <person name="Cannon C."/>
            <person name="Castanera R."/>
            <person name="Culley D."/>
            <person name="Daum C."/>
            <person name="Ezra D."/>
            <person name="Gonzalez J."/>
            <person name="Henrissat B."/>
            <person name="Kuo A."/>
            <person name="Liang C."/>
            <person name="Lipzen A."/>
            <person name="Lutzoni F."/>
            <person name="Magnuson J."/>
            <person name="Mondo S."/>
            <person name="Nolan M."/>
            <person name="Ohm R."/>
            <person name="Pangilinan J."/>
            <person name="Park H.-J."/>
            <person name="Ramirez L."/>
            <person name="Alfaro M."/>
            <person name="Sun H."/>
            <person name="Tritt A."/>
            <person name="Yoshinaga Y."/>
            <person name="Zwiers L.-H."/>
            <person name="Turgeon B."/>
            <person name="Goodwin S."/>
            <person name="Spatafora J."/>
            <person name="Crous P."/>
            <person name="Grigoriev I."/>
        </authorList>
    </citation>
    <scope>NUCLEOTIDE SEQUENCE</scope>
    <source>
        <strain evidence="1">CBS 207.26</strain>
    </source>
</reference>
<dbReference type="EMBL" id="ML994616">
    <property type="protein sequence ID" value="KAF2191756.1"/>
    <property type="molecule type" value="Genomic_DNA"/>
</dbReference>
<dbReference type="OrthoDB" id="5503331at2759"/>
<accession>A0A6A6EPC3</accession>
<name>A0A6A6EPC3_9PEZI</name>
<keyword evidence="2" id="KW-1185">Reference proteome</keyword>
<gene>
    <name evidence="1" type="ORF">K469DRAFT_695884</name>
</gene>
<protein>
    <submittedName>
        <fullName evidence="1">Uncharacterized protein</fullName>
    </submittedName>
</protein>
<evidence type="ECO:0000313" key="2">
    <source>
        <dbReference type="Proteomes" id="UP000800200"/>
    </source>
</evidence>
<proteinExistence type="predicted"/>